<dbReference type="HAMAP" id="MF_00156">
    <property type="entry name" value="PanB"/>
    <property type="match status" value="1"/>
</dbReference>
<feature type="binding site" evidence="8 11">
    <location>
        <position position="124"/>
    </location>
    <ligand>
        <name>Mg(2+)</name>
        <dbReference type="ChEBI" id="CHEBI:18420"/>
    </ligand>
</feature>
<dbReference type="FunFam" id="3.20.20.60:FF:000003">
    <property type="entry name" value="3-methyl-2-oxobutanoate hydroxymethyltransferase"/>
    <property type="match status" value="1"/>
</dbReference>
<dbReference type="Proteomes" id="UP001160519">
    <property type="component" value="Unassembled WGS sequence"/>
</dbReference>
<evidence type="ECO:0000256" key="10">
    <source>
        <dbReference type="PIRSR" id="PIRSR000388-2"/>
    </source>
</evidence>
<keyword evidence="8 11" id="KW-0460">Magnesium</keyword>
<dbReference type="EC" id="2.1.2.11" evidence="8"/>
<feature type="binding site" evidence="8 10">
    <location>
        <position position="93"/>
    </location>
    <ligand>
        <name>3-methyl-2-oxobutanoate</name>
        <dbReference type="ChEBI" id="CHEBI:11851"/>
    </ligand>
</feature>
<organism evidence="12 13">
    <name type="scientific">Candidatus Methylobacter titanis</name>
    <dbReference type="NCBI Taxonomy" id="3053457"/>
    <lineage>
        <taxon>Bacteria</taxon>
        <taxon>Pseudomonadati</taxon>
        <taxon>Pseudomonadota</taxon>
        <taxon>Gammaproteobacteria</taxon>
        <taxon>Methylococcales</taxon>
        <taxon>Methylococcaceae</taxon>
        <taxon>Methylobacter</taxon>
    </lineage>
</organism>
<reference evidence="12" key="1">
    <citation type="submission" date="2023-01" db="EMBL/GenBank/DDBJ databases">
        <title>Biogeochemical cycle of methane in antarctic sediments.</title>
        <authorList>
            <person name="Roldan D.M."/>
            <person name="Menes R.J."/>
        </authorList>
    </citation>
    <scope>NUCLEOTIDE SEQUENCE [LARGE SCALE GENOMIC DNA]</scope>
    <source>
        <strain evidence="12">K-2018 MAG008</strain>
    </source>
</reference>
<evidence type="ECO:0000256" key="2">
    <source>
        <dbReference type="ARBA" id="ARBA00008676"/>
    </source>
</evidence>
<dbReference type="GO" id="GO:0015940">
    <property type="term" value="P:pantothenate biosynthetic process"/>
    <property type="evidence" value="ECO:0007669"/>
    <property type="project" value="UniProtKB-UniRule"/>
</dbReference>
<comment type="function">
    <text evidence="7 8">Catalyzes the reversible reaction in which hydroxymethyl group from 5,10-methylenetetrahydrofolate is transferred onto alpha-ketoisovalerate to form ketopantoate.</text>
</comment>
<evidence type="ECO:0000256" key="5">
    <source>
        <dbReference type="ARBA" id="ARBA00022679"/>
    </source>
</evidence>
<evidence type="ECO:0000256" key="1">
    <source>
        <dbReference type="ARBA" id="ARBA00005033"/>
    </source>
</evidence>
<evidence type="ECO:0000313" key="13">
    <source>
        <dbReference type="Proteomes" id="UP001160519"/>
    </source>
</evidence>
<dbReference type="SUPFAM" id="SSF51621">
    <property type="entry name" value="Phosphoenolpyruvate/pyruvate domain"/>
    <property type="match status" value="1"/>
</dbReference>
<protein>
    <recommendedName>
        <fullName evidence="8">3-methyl-2-oxobutanoate hydroxymethyltransferase</fullName>
        <ecNumber evidence="8">2.1.2.11</ecNumber>
    </recommendedName>
    <alternativeName>
        <fullName evidence="8">Ketopantoate hydroxymethyltransferase</fullName>
        <shortName evidence="8">KPHMT</shortName>
    </alternativeName>
</protein>
<comment type="catalytic activity">
    <reaction evidence="8">
        <text>(6R)-5,10-methylene-5,6,7,8-tetrahydrofolate + 3-methyl-2-oxobutanoate + H2O = 2-dehydropantoate + (6S)-5,6,7,8-tetrahydrofolate</text>
        <dbReference type="Rhea" id="RHEA:11824"/>
        <dbReference type="ChEBI" id="CHEBI:11561"/>
        <dbReference type="ChEBI" id="CHEBI:11851"/>
        <dbReference type="ChEBI" id="CHEBI:15377"/>
        <dbReference type="ChEBI" id="CHEBI:15636"/>
        <dbReference type="ChEBI" id="CHEBI:57453"/>
        <dbReference type="EC" id="2.1.2.11"/>
    </reaction>
</comment>
<dbReference type="EMBL" id="JAQSDF010000006">
    <property type="protein sequence ID" value="MDI1230260.1"/>
    <property type="molecule type" value="Genomic_DNA"/>
</dbReference>
<feature type="binding site" evidence="8 11">
    <location>
        <position position="54"/>
    </location>
    <ligand>
        <name>Mg(2+)</name>
        <dbReference type="ChEBI" id="CHEBI:18420"/>
    </ligand>
</feature>
<dbReference type="AlphaFoldDB" id="A0AA43TP08"/>
<dbReference type="GO" id="GO:0000287">
    <property type="term" value="F:magnesium ion binding"/>
    <property type="evidence" value="ECO:0007669"/>
    <property type="project" value="TreeGrafter"/>
</dbReference>
<dbReference type="PIRSF" id="PIRSF000388">
    <property type="entry name" value="Pantoate_hydroxy_MeTrfase"/>
    <property type="match status" value="1"/>
</dbReference>
<dbReference type="InterPro" id="IPR015813">
    <property type="entry name" value="Pyrv/PenolPyrv_kinase-like_dom"/>
</dbReference>
<evidence type="ECO:0000256" key="8">
    <source>
        <dbReference type="HAMAP-Rule" id="MF_00156"/>
    </source>
</evidence>
<dbReference type="Gene3D" id="3.20.20.60">
    <property type="entry name" value="Phosphoenolpyruvate-binding domains"/>
    <property type="match status" value="1"/>
</dbReference>
<dbReference type="CDD" id="cd06557">
    <property type="entry name" value="KPHMT-like"/>
    <property type="match status" value="1"/>
</dbReference>
<feature type="binding site" evidence="8 10">
    <location>
        <position position="122"/>
    </location>
    <ligand>
        <name>3-methyl-2-oxobutanoate</name>
        <dbReference type="ChEBI" id="CHEBI:11851"/>
    </ligand>
</feature>
<evidence type="ECO:0000256" key="4">
    <source>
        <dbReference type="ARBA" id="ARBA00022655"/>
    </source>
</evidence>
<dbReference type="NCBIfam" id="NF001452">
    <property type="entry name" value="PRK00311.1"/>
    <property type="match status" value="1"/>
</dbReference>
<keyword evidence="13" id="KW-1185">Reference proteome</keyword>
<comment type="pathway">
    <text evidence="1 8">Cofactor biosynthesis; (R)-pantothenate biosynthesis; (R)-pantoate from 3-methyl-2-oxobutanoate: step 1/2.</text>
</comment>
<gene>
    <name evidence="8 12" type="primary">panB</name>
    <name evidence="12" type="ORF">PSU93_03810</name>
</gene>
<dbReference type="GO" id="GO:0005737">
    <property type="term" value="C:cytoplasm"/>
    <property type="evidence" value="ECO:0007669"/>
    <property type="project" value="UniProtKB-SubCell"/>
</dbReference>
<comment type="subcellular location">
    <subcellularLocation>
        <location evidence="8">Cytoplasm</location>
    </subcellularLocation>
</comment>
<feature type="binding site" evidence="8 10">
    <location>
        <begin position="54"/>
        <end position="55"/>
    </location>
    <ligand>
        <name>3-methyl-2-oxobutanoate</name>
        <dbReference type="ChEBI" id="CHEBI:11851"/>
    </ligand>
</feature>
<feature type="binding site" evidence="8 11">
    <location>
        <position position="93"/>
    </location>
    <ligand>
        <name>Mg(2+)</name>
        <dbReference type="ChEBI" id="CHEBI:18420"/>
    </ligand>
</feature>
<evidence type="ECO:0000313" key="12">
    <source>
        <dbReference type="EMBL" id="MDI1230260.1"/>
    </source>
</evidence>
<proteinExistence type="inferred from homology"/>
<keyword evidence="8" id="KW-0963">Cytoplasm</keyword>
<evidence type="ECO:0000256" key="7">
    <source>
        <dbReference type="ARBA" id="ARBA00056497"/>
    </source>
</evidence>
<evidence type="ECO:0000256" key="6">
    <source>
        <dbReference type="ARBA" id="ARBA00022723"/>
    </source>
</evidence>
<keyword evidence="4 8" id="KW-0566">Pantothenate biosynthesis</keyword>
<evidence type="ECO:0000256" key="3">
    <source>
        <dbReference type="ARBA" id="ARBA00011424"/>
    </source>
</evidence>
<comment type="caution">
    <text evidence="12">The sequence shown here is derived from an EMBL/GenBank/DDBJ whole genome shotgun (WGS) entry which is preliminary data.</text>
</comment>
<evidence type="ECO:0000256" key="11">
    <source>
        <dbReference type="PIRSR" id="PIRSR000388-3"/>
    </source>
</evidence>
<keyword evidence="5 8" id="KW-0808">Transferase</keyword>
<comment type="subunit">
    <text evidence="3 8">Homodecamer; pentamer of dimers.</text>
</comment>
<dbReference type="PANTHER" id="PTHR20881">
    <property type="entry name" value="3-METHYL-2-OXOBUTANOATE HYDROXYMETHYLTRANSFERASE"/>
    <property type="match status" value="1"/>
</dbReference>
<dbReference type="InterPro" id="IPR040442">
    <property type="entry name" value="Pyrv_kinase-like_dom_sf"/>
</dbReference>
<dbReference type="InterPro" id="IPR003700">
    <property type="entry name" value="Pantoate_hydroxy_MeTrfase"/>
</dbReference>
<accession>A0AA43TP08</accession>
<dbReference type="NCBIfam" id="TIGR00222">
    <property type="entry name" value="panB"/>
    <property type="match status" value="1"/>
</dbReference>
<name>A0AA43TP08_9GAMM</name>
<keyword evidence="6 8" id="KW-0479">Metal-binding</keyword>
<dbReference type="PANTHER" id="PTHR20881:SF0">
    <property type="entry name" value="3-METHYL-2-OXOBUTANOATE HYDROXYMETHYLTRANSFERASE"/>
    <property type="match status" value="1"/>
</dbReference>
<comment type="similarity">
    <text evidence="2 8">Belongs to the PanB family.</text>
</comment>
<sequence>MNQYSSTATLKPLSINDLAAMKQRGEKISCLTAYDASFSALIDKVGVDMMLVGDSLGMVIQGHHTTLPVTIRDMVYHARCVSSARQRAFIVADLPFMSYTTPVSAAKNAAKLMQLGGAQMVKLEGPRIDCVSFLVDHGIPVCGHLGLLPQSINQLGSYKVQGKERAAAEKMLADAQQLQQAGAGLLVLECVPATLAKDISAQLTIPVIGIGAGADCDGQILVLYDMLNIGTIKRPRFSRNFMNDAANIEEAIDAYHQAVKQSLFPATEHGF</sequence>
<comment type="cofactor">
    <cofactor evidence="8 11">
        <name>Mg(2+)</name>
        <dbReference type="ChEBI" id="CHEBI:18420"/>
    </cofactor>
    <text evidence="8 11">Binds 1 Mg(2+) ion per subunit.</text>
</comment>
<feature type="active site" description="Proton acceptor" evidence="8 9">
    <location>
        <position position="189"/>
    </location>
</feature>
<evidence type="ECO:0000256" key="9">
    <source>
        <dbReference type="PIRSR" id="PIRSR000388-1"/>
    </source>
</evidence>
<dbReference type="Pfam" id="PF02548">
    <property type="entry name" value="Pantoate_transf"/>
    <property type="match status" value="1"/>
</dbReference>
<dbReference type="GO" id="GO:0003864">
    <property type="term" value="F:3-methyl-2-oxobutanoate hydroxymethyltransferase activity"/>
    <property type="evidence" value="ECO:0007669"/>
    <property type="project" value="UniProtKB-UniRule"/>
</dbReference>